<dbReference type="GeneID" id="91089204"/>
<dbReference type="Pfam" id="PF18595">
    <property type="entry name" value="Nuf2_DHR10-like"/>
    <property type="match status" value="1"/>
</dbReference>
<dbReference type="AlphaFoldDB" id="A0AAJ8JWK3"/>
<keyword evidence="5" id="KW-0132">Cell division</keyword>
<dbReference type="InterPro" id="IPR038275">
    <property type="entry name" value="Nuf2_N_sf"/>
</dbReference>
<dbReference type="GO" id="GO:0051383">
    <property type="term" value="P:kinetochore organization"/>
    <property type="evidence" value="ECO:0007669"/>
    <property type="project" value="TreeGrafter"/>
</dbReference>
<reference evidence="15" key="1">
    <citation type="submission" date="2016-06" db="EMBL/GenBank/DDBJ databases">
        <authorList>
            <person name="Cuomo C."/>
            <person name="Litvintseva A."/>
            <person name="Heitman J."/>
            <person name="Chen Y."/>
            <person name="Sun S."/>
            <person name="Springer D."/>
            <person name="Dromer F."/>
            <person name="Young S."/>
            <person name="Zeng Q."/>
            <person name="Chapman S."/>
            <person name="Gujja S."/>
            <person name="Saif S."/>
            <person name="Birren B."/>
        </authorList>
    </citation>
    <scope>NUCLEOTIDE SEQUENCE</scope>
    <source>
        <strain evidence="15">CBS 7841</strain>
    </source>
</reference>
<keyword evidence="10" id="KW-0131">Cell cycle</keyword>
<evidence type="ECO:0008006" key="17">
    <source>
        <dbReference type="Google" id="ProtNLM"/>
    </source>
</evidence>
<feature type="coiled-coil region" evidence="12">
    <location>
        <begin position="266"/>
        <end position="408"/>
    </location>
</feature>
<dbReference type="PANTHER" id="PTHR21650">
    <property type="entry name" value="MEMBRALIN/KINETOCHORE PROTEIN NUF2"/>
    <property type="match status" value="1"/>
</dbReference>
<evidence type="ECO:0000259" key="13">
    <source>
        <dbReference type="Pfam" id="PF03800"/>
    </source>
</evidence>
<dbReference type="GO" id="GO:0007052">
    <property type="term" value="P:mitotic spindle organization"/>
    <property type="evidence" value="ECO:0007669"/>
    <property type="project" value="TreeGrafter"/>
</dbReference>
<evidence type="ECO:0000256" key="4">
    <source>
        <dbReference type="ARBA" id="ARBA00022454"/>
    </source>
</evidence>
<protein>
    <recommendedName>
        <fullName evidence="17">Kinetochore protein Nuf2</fullName>
    </recommendedName>
</protein>
<evidence type="ECO:0000256" key="10">
    <source>
        <dbReference type="ARBA" id="ARBA00023306"/>
    </source>
</evidence>
<dbReference type="EMBL" id="CP143789">
    <property type="protein sequence ID" value="WVN89765.1"/>
    <property type="molecule type" value="Genomic_DNA"/>
</dbReference>
<evidence type="ECO:0000256" key="1">
    <source>
        <dbReference type="ARBA" id="ARBA00004123"/>
    </source>
</evidence>
<dbReference type="GO" id="GO:0031262">
    <property type="term" value="C:Ndc80 complex"/>
    <property type="evidence" value="ECO:0007669"/>
    <property type="project" value="InterPro"/>
</dbReference>
<dbReference type="GO" id="GO:0005634">
    <property type="term" value="C:nucleus"/>
    <property type="evidence" value="ECO:0007669"/>
    <property type="project" value="UniProtKB-SubCell"/>
</dbReference>
<comment type="similarity">
    <text evidence="3">Belongs to the NUF2 family.</text>
</comment>
<comment type="subcellular location">
    <subcellularLocation>
        <location evidence="2">Chromosome</location>
        <location evidence="2">Centromere</location>
        <location evidence="2">Kinetochore</location>
    </subcellularLocation>
    <subcellularLocation>
        <location evidence="1">Nucleus</location>
    </subcellularLocation>
</comment>
<evidence type="ECO:0000313" key="15">
    <source>
        <dbReference type="EMBL" id="WVN89765.1"/>
    </source>
</evidence>
<keyword evidence="16" id="KW-1185">Reference proteome</keyword>
<dbReference type="Proteomes" id="UP000094043">
    <property type="component" value="Chromosome 6"/>
</dbReference>
<gene>
    <name evidence="15" type="ORF">L203_104995</name>
</gene>
<keyword evidence="4" id="KW-0158">Chromosome</keyword>
<evidence type="ECO:0000256" key="6">
    <source>
        <dbReference type="ARBA" id="ARBA00022776"/>
    </source>
</evidence>
<evidence type="ECO:0000256" key="7">
    <source>
        <dbReference type="ARBA" id="ARBA00022838"/>
    </source>
</evidence>
<keyword evidence="7" id="KW-0995">Kinetochore</keyword>
<reference evidence="15" key="2">
    <citation type="journal article" date="2022" name="Elife">
        <title>Obligate sexual reproduction of a homothallic fungus closely related to the Cryptococcus pathogenic species complex.</title>
        <authorList>
            <person name="Passer A.R."/>
            <person name="Clancey S.A."/>
            <person name="Shea T."/>
            <person name="David-Palma M."/>
            <person name="Averette A.F."/>
            <person name="Boekhout T."/>
            <person name="Porcel B.M."/>
            <person name="Nowrousian M."/>
            <person name="Cuomo C.A."/>
            <person name="Sun S."/>
            <person name="Heitman J."/>
            <person name="Coelho M.A."/>
        </authorList>
    </citation>
    <scope>NUCLEOTIDE SEQUENCE</scope>
    <source>
        <strain evidence="15">CBS 7841</strain>
    </source>
</reference>
<dbReference type="PANTHER" id="PTHR21650:SF2">
    <property type="entry name" value="KINETOCHORE PROTEIN NUF2"/>
    <property type="match status" value="1"/>
</dbReference>
<dbReference type="Pfam" id="PF03800">
    <property type="entry name" value="Nuf2"/>
    <property type="match status" value="1"/>
</dbReference>
<dbReference type="GO" id="GO:0044877">
    <property type="term" value="F:protein-containing complex binding"/>
    <property type="evidence" value="ECO:0007669"/>
    <property type="project" value="TreeGrafter"/>
</dbReference>
<evidence type="ECO:0000256" key="9">
    <source>
        <dbReference type="ARBA" id="ARBA00023242"/>
    </source>
</evidence>
<keyword evidence="8 12" id="KW-0175">Coiled coil</keyword>
<evidence type="ECO:0000256" key="2">
    <source>
        <dbReference type="ARBA" id="ARBA00004629"/>
    </source>
</evidence>
<dbReference type="RefSeq" id="XP_066070465.1">
    <property type="nucleotide sequence ID" value="XM_066214368.1"/>
</dbReference>
<proteinExistence type="inferred from homology"/>
<dbReference type="KEGG" id="cdep:91089204"/>
<feature type="domain" description="Nuf2 DHR10-like" evidence="14">
    <location>
        <begin position="266"/>
        <end position="379"/>
    </location>
</feature>
<evidence type="ECO:0000256" key="3">
    <source>
        <dbReference type="ARBA" id="ARBA00005498"/>
    </source>
</evidence>
<dbReference type="GO" id="GO:0051315">
    <property type="term" value="P:attachment of mitotic spindle microtubules to kinetochore"/>
    <property type="evidence" value="ECO:0007669"/>
    <property type="project" value="TreeGrafter"/>
</dbReference>
<accession>A0AAJ8JWK3</accession>
<dbReference type="GO" id="GO:0045132">
    <property type="term" value="P:meiotic chromosome segregation"/>
    <property type="evidence" value="ECO:0007669"/>
    <property type="project" value="TreeGrafter"/>
</dbReference>
<keyword evidence="11" id="KW-0137">Centromere</keyword>
<dbReference type="GO" id="GO:0051301">
    <property type="term" value="P:cell division"/>
    <property type="evidence" value="ECO:0007669"/>
    <property type="project" value="UniProtKB-KW"/>
</dbReference>
<feature type="domain" description="Kinetochore protein Nuf2 N-terminal" evidence="13">
    <location>
        <begin position="14"/>
        <end position="149"/>
    </location>
</feature>
<evidence type="ECO:0000256" key="8">
    <source>
        <dbReference type="ARBA" id="ARBA00023054"/>
    </source>
</evidence>
<evidence type="ECO:0000256" key="5">
    <source>
        <dbReference type="ARBA" id="ARBA00022618"/>
    </source>
</evidence>
<organism evidence="15 16">
    <name type="scientific">Cryptococcus depauperatus CBS 7841</name>
    <dbReference type="NCBI Taxonomy" id="1295531"/>
    <lineage>
        <taxon>Eukaryota</taxon>
        <taxon>Fungi</taxon>
        <taxon>Dikarya</taxon>
        <taxon>Basidiomycota</taxon>
        <taxon>Agaricomycotina</taxon>
        <taxon>Tremellomycetes</taxon>
        <taxon>Tremellales</taxon>
        <taxon>Cryptococcaceae</taxon>
        <taxon>Cryptococcus</taxon>
    </lineage>
</organism>
<feature type="coiled-coil region" evidence="12">
    <location>
        <begin position="143"/>
        <end position="226"/>
    </location>
</feature>
<evidence type="ECO:0000256" key="12">
    <source>
        <dbReference type="SAM" id="Coils"/>
    </source>
</evidence>
<dbReference type="InterPro" id="IPR005549">
    <property type="entry name" value="Kinetochore_Nuf2_N"/>
</dbReference>
<evidence type="ECO:0000313" key="16">
    <source>
        <dbReference type="Proteomes" id="UP000094043"/>
    </source>
</evidence>
<keyword evidence="9" id="KW-0539">Nucleus</keyword>
<evidence type="ECO:0000259" key="14">
    <source>
        <dbReference type="Pfam" id="PF18595"/>
    </source>
</evidence>
<reference evidence="15" key="3">
    <citation type="submission" date="2024-01" db="EMBL/GenBank/DDBJ databases">
        <authorList>
            <person name="Coelho M.A."/>
            <person name="David-Palma M."/>
            <person name="Shea T."/>
            <person name="Sun S."/>
            <person name="Cuomo C.A."/>
            <person name="Heitman J."/>
        </authorList>
    </citation>
    <scope>NUCLEOTIDE SEQUENCE</scope>
    <source>
        <strain evidence="15">CBS 7841</strain>
    </source>
</reference>
<dbReference type="InterPro" id="IPR041112">
    <property type="entry name" value="Nuf2_DHR10-like"/>
</dbReference>
<evidence type="ECO:0000256" key="11">
    <source>
        <dbReference type="ARBA" id="ARBA00023328"/>
    </source>
</evidence>
<dbReference type="Gene3D" id="1.10.418.60">
    <property type="entry name" value="Ncd80 complex, Nuf2 subunit"/>
    <property type="match status" value="1"/>
</dbReference>
<name>A0AAJ8JWK3_9TREE</name>
<sequence length="451" mass="52743">MSQQTRRAAQQATAAFPILTAQDILECLAALEIPAQMEDLTRPTAQSTQGIFGSLLEILMGANEDSIEQPKQTLLGMMEYKEIYNDALGFQMFFRHCRGLAQLCGIHDFTMADLARPEASRLRRVLSGIMNFAKFRDERMQTQAKFQETLQQHQKKLLELRQQLQDLDIQQQKIAARNVAERPQSEEAQKRNEALKGELFELNSQRVKEVQEYEELKKERQVLVEQVNHNNHLITQLELQIGSAKSRLVQSPDRIKRHISEMAYAVQTEKTKLASFQQKARELTTRLEVYASFEVDLRGLIDLEHSIQEQKTKVEETKRNKSVLEGKLEAKHIESQGLLAKIEQLQKQLQNASHKLARQEEMRREMREKGARRIEELKEEYRVRAKERGEWQKQRDELLTQQKEIESEMETYVTKHETEINELLSEYWAMRRQAEDYMNTITVKLGLQFDD</sequence>
<keyword evidence="6" id="KW-0498">Mitosis</keyword>